<dbReference type="PROSITE" id="PS51176">
    <property type="entry name" value="PDH_ADH"/>
    <property type="match status" value="1"/>
</dbReference>
<keyword evidence="1" id="KW-0560">Oxidoreductase</keyword>
<dbReference type="SUPFAM" id="SSF48179">
    <property type="entry name" value="6-phosphogluconate dehydrogenase C-terminal domain-like"/>
    <property type="match status" value="1"/>
</dbReference>
<dbReference type="OrthoDB" id="9802008at2"/>
<dbReference type="SUPFAM" id="SSF51735">
    <property type="entry name" value="NAD(P)-binding Rossmann-fold domains"/>
    <property type="match status" value="1"/>
</dbReference>
<dbReference type="FunFam" id="3.40.50.720:FF:000208">
    <property type="entry name" value="Prephenate dehydrogenase"/>
    <property type="match status" value="1"/>
</dbReference>
<dbReference type="Gene3D" id="3.40.50.720">
    <property type="entry name" value="NAD(P)-binding Rossmann-like Domain"/>
    <property type="match status" value="1"/>
</dbReference>
<sequence>MNSQASYLPSKVAILGPGLLGGSLLMALRQKLPGVHLRAWARRREAVAELEALELAEICSDDLAMVVEGADLVVICTPVRTMAVLGRQLAKLPLAKGAVVTDVGSVKAMVVAGMEEALSGSGFDFVGSHPMAGSERAGLEAARANLFEGQGCLITPTLFTTDRALGVVREFWRLMGCRLLEMGPEEHDRCVARISHMPHLAAAAVTLAAMQDDHSVRLCVGNGFRDTTRVASGNPDLWTGIVFENRDEVLHAVRAARDRFSDLVDILEKLDEDKMRQFLRESKVLRDLAAPNV</sequence>
<comment type="caution">
    <text evidence="3">The sequence shown here is derived from an EMBL/GenBank/DDBJ whole genome shotgun (WGS) entry which is preliminary data.</text>
</comment>
<dbReference type="Pfam" id="PF02153">
    <property type="entry name" value="PDH_N"/>
    <property type="match status" value="1"/>
</dbReference>
<dbReference type="GO" id="GO:0004665">
    <property type="term" value="F:prephenate dehydrogenase (NADP+) activity"/>
    <property type="evidence" value="ECO:0007669"/>
    <property type="project" value="InterPro"/>
</dbReference>
<dbReference type="AlphaFoldDB" id="A0A5R8KAU4"/>
<evidence type="ECO:0000313" key="3">
    <source>
        <dbReference type="EMBL" id="TLD69432.1"/>
    </source>
</evidence>
<dbReference type="GO" id="GO:0008977">
    <property type="term" value="F:prephenate dehydrogenase (NAD+) activity"/>
    <property type="evidence" value="ECO:0007669"/>
    <property type="project" value="InterPro"/>
</dbReference>
<evidence type="ECO:0000259" key="2">
    <source>
        <dbReference type="PROSITE" id="PS51176"/>
    </source>
</evidence>
<accession>A0A5R8KAU4</accession>
<gene>
    <name evidence="3" type="ORF">FEM03_17465</name>
</gene>
<dbReference type="InterPro" id="IPR003099">
    <property type="entry name" value="Prephen_DH"/>
</dbReference>
<proteinExistence type="predicted"/>
<dbReference type="GO" id="GO:0006571">
    <property type="term" value="P:tyrosine biosynthetic process"/>
    <property type="evidence" value="ECO:0007669"/>
    <property type="project" value="InterPro"/>
</dbReference>
<dbReference type="InterPro" id="IPR008927">
    <property type="entry name" value="6-PGluconate_DH-like_C_sf"/>
</dbReference>
<protein>
    <submittedName>
        <fullName evidence="3">Prephenate dehydrogenase/arogenate dehydrogenase family protein</fullName>
    </submittedName>
</protein>
<dbReference type="InterPro" id="IPR036291">
    <property type="entry name" value="NAD(P)-bd_dom_sf"/>
</dbReference>
<dbReference type="PANTHER" id="PTHR21363:SF0">
    <property type="entry name" value="PREPHENATE DEHYDROGENASE [NADP(+)]"/>
    <property type="match status" value="1"/>
</dbReference>
<evidence type="ECO:0000313" key="4">
    <source>
        <dbReference type="Proteomes" id="UP000306196"/>
    </source>
</evidence>
<dbReference type="Gene3D" id="1.10.3660.10">
    <property type="entry name" value="6-phosphogluconate dehydrogenase C-terminal like domain"/>
    <property type="match status" value="1"/>
</dbReference>
<dbReference type="InterPro" id="IPR050812">
    <property type="entry name" value="Preph/Arog_dehydrog"/>
</dbReference>
<keyword evidence="4" id="KW-1185">Reference proteome</keyword>
<dbReference type="PANTHER" id="PTHR21363">
    <property type="entry name" value="PREPHENATE DEHYDROGENASE"/>
    <property type="match status" value="1"/>
</dbReference>
<dbReference type="GO" id="GO:0070403">
    <property type="term" value="F:NAD+ binding"/>
    <property type="evidence" value="ECO:0007669"/>
    <property type="project" value="InterPro"/>
</dbReference>
<reference evidence="3 4" key="1">
    <citation type="submission" date="2019-05" db="EMBL/GenBank/DDBJ databases">
        <title>Verrucobacter flavum gen. nov., sp. nov. a new member of the family Verrucomicrobiaceae.</title>
        <authorList>
            <person name="Szuroczki S."/>
            <person name="Abbaszade G."/>
            <person name="Szabo A."/>
            <person name="Felfoldi T."/>
            <person name="Schumann P."/>
            <person name="Boka K."/>
            <person name="Keki Z."/>
            <person name="Toumi M."/>
            <person name="Toth E."/>
        </authorList>
    </citation>
    <scope>NUCLEOTIDE SEQUENCE [LARGE SCALE GENOMIC DNA]</scope>
    <source>
        <strain evidence="3 4">MG-N-17</strain>
    </source>
</reference>
<dbReference type="Pfam" id="PF20463">
    <property type="entry name" value="PDH_C"/>
    <property type="match status" value="1"/>
</dbReference>
<name>A0A5R8KAU4_9BACT</name>
<dbReference type="InterPro" id="IPR046826">
    <property type="entry name" value="PDH_N"/>
</dbReference>
<feature type="domain" description="Prephenate/arogenate dehydrogenase" evidence="2">
    <location>
        <begin position="10"/>
        <end position="293"/>
    </location>
</feature>
<dbReference type="InterPro" id="IPR046825">
    <property type="entry name" value="PDH_C"/>
</dbReference>
<evidence type="ECO:0000256" key="1">
    <source>
        <dbReference type="ARBA" id="ARBA00023002"/>
    </source>
</evidence>
<organism evidence="3 4">
    <name type="scientific">Phragmitibacter flavus</name>
    <dbReference type="NCBI Taxonomy" id="2576071"/>
    <lineage>
        <taxon>Bacteria</taxon>
        <taxon>Pseudomonadati</taxon>
        <taxon>Verrucomicrobiota</taxon>
        <taxon>Verrucomicrobiia</taxon>
        <taxon>Verrucomicrobiales</taxon>
        <taxon>Verrucomicrobiaceae</taxon>
        <taxon>Phragmitibacter</taxon>
    </lineage>
</organism>
<dbReference type="Proteomes" id="UP000306196">
    <property type="component" value="Unassembled WGS sequence"/>
</dbReference>
<dbReference type="EMBL" id="VAUV01000013">
    <property type="protein sequence ID" value="TLD69432.1"/>
    <property type="molecule type" value="Genomic_DNA"/>
</dbReference>